<dbReference type="HOGENOM" id="CLU_1135423_0_0_1"/>
<keyword evidence="3" id="KW-1185">Reference proteome</keyword>
<dbReference type="EnsemblProtists" id="Phyra82204">
    <property type="protein sequence ID" value="Phyra82204"/>
    <property type="gene ID" value="Phyra82204"/>
</dbReference>
<dbReference type="AlphaFoldDB" id="H3GXA0"/>
<name>H3GXA0_PHYRM</name>
<accession>H3GXA0</accession>
<organism evidence="2 3">
    <name type="scientific">Phytophthora ramorum</name>
    <name type="common">Sudden oak death agent</name>
    <dbReference type="NCBI Taxonomy" id="164328"/>
    <lineage>
        <taxon>Eukaryota</taxon>
        <taxon>Sar</taxon>
        <taxon>Stramenopiles</taxon>
        <taxon>Oomycota</taxon>
        <taxon>Peronosporomycetes</taxon>
        <taxon>Peronosporales</taxon>
        <taxon>Peronosporaceae</taxon>
        <taxon>Phytophthora</taxon>
    </lineage>
</organism>
<sequence length="245" mass="27090">MKKMLLRLLLLPGGLETAEAWAAALEGGNKGGEDSSVLDGEEEEDSACAPLIAAMDEVVPYLPDYSAVSSKLKALMAYVDASQVDRLVQGWLRRTPALGGPFRRWILQPGMLLQWRRALLVAVTNETVKSLKWTLLKRLSAVDEVISEQLEDSEDAAGGQLQSIETVEELLDFCWVHANQLSTCSLLCAAKLHALAVRTQRNAISLAEDDDVLAETSWKTRLRKELSTSTALRHKLRPSHQLKMQ</sequence>
<dbReference type="Proteomes" id="UP000005238">
    <property type="component" value="Unassembled WGS sequence"/>
</dbReference>
<dbReference type="InParanoid" id="H3GXA0"/>
<evidence type="ECO:0000256" key="1">
    <source>
        <dbReference type="SAM" id="SignalP"/>
    </source>
</evidence>
<dbReference type="VEuPathDB" id="FungiDB:KRP22_12958"/>
<feature type="chain" id="PRO_5003587026" evidence="1">
    <location>
        <begin position="21"/>
        <end position="245"/>
    </location>
</feature>
<reference evidence="2" key="2">
    <citation type="submission" date="2015-06" db="UniProtKB">
        <authorList>
            <consortium name="EnsemblProtists"/>
        </authorList>
    </citation>
    <scope>IDENTIFICATION</scope>
    <source>
        <strain evidence="2">Pr102</strain>
    </source>
</reference>
<evidence type="ECO:0000313" key="2">
    <source>
        <dbReference type="EnsemblProtists" id="Phyra82204"/>
    </source>
</evidence>
<reference evidence="3" key="1">
    <citation type="journal article" date="2006" name="Science">
        <title>Phytophthora genome sequences uncover evolutionary origins and mechanisms of pathogenesis.</title>
        <authorList>
            <person name="Tyler B.M."/>
            <person name="Tripathy S."/>
            <person name="Zhang X."/>
            <person name="Dehal P."/>
            <person name="Jiang R.H."/>
            <person name="Aerts A."/>
            <person name="Arredondo F.D."/>
            <person name="Baxter L."/>
            <person name="Bensasson D."/>
            <person name="Beynon J.L."/>
            <person name="Chapman J."/>
            <person name="Damasceno C.M."/>
            <person name="Dorrance A.E."/>
            <person name="Dou D."/>
            <person name="Dickerman A.W."/>
            <person name="Dubchak I.L."/>
            <person name="Garbelotto M."/>
            <person name="Gijzen M."/>
            <person name="Gordon S.G."/>
            <person name="Govers F."/>
            <person name="Grunwald N.J."/>
            <person name="Huang W."/>
            <person name="Ivors K.L."/>
            <person name="Jones R.W."/>
            <person name="Kamoun S."/>
            <person name="Krampis K."/>
            <person name="Lamour K.H."/>
            <person name="Lee M.K."/>
            <person name="McDonald W.H."/>
            <person name="Medina M."/>
            <person name="Meijer H.J."/>
            <person name="Nordberg E.K."/>
            <person name="Maclean D.J."/>
            <person name="Ospina-Giraldo M.D."/>
            <person name="Morris P.F."/>
            <person name="Phuntumart V."/>
            <person name="Putnam N.H."/>
            <person name="Rash S."/>
            <person name="Rose J.K."/>
            <person name="Sakihama Y."/>
            <person name="Salamov A.A."/>
            <person name="Savidor A."/>
            <person name="Scheuring C.F."/>
            <person name="Smith B.M."/>
            <person name="Sobral B.W."/>
            <person name="Terry A."/>
            <person name="Torto-Alalibo T.A."/>
            <person name="Win J."/>
            <person name="Xu Z."/>
            <person name="Zhang H."/>
            <person name="Grigoriev I.V."/>
            <person name="Rokhsar D.S."/>
            <person name="Boore J.L."/>
        </authorList>
    </citation>
    <scope>NUCLEOTIDE SEQUENCE [LARGE SCALE GENOMIC DNA]</scope>
    <source>
        <strain evidence="3">Pr102</strain>
    </source>
</reference>
<protein>
    <submittedName>
        <fullName evidence="2">Uncharacterized protein</fullName>
    </submittedName>
</protein>
<feature type="signal peptide" evidence="1">
    <location>
        <begin position="1"/>
        <end position="20"/>
    </location>
</feature>
<dbReference type="EMBL" id="DS566066">
    <property type="status" value="NOT_ANNOTATED_CDS"/>
    <property type="molecule type" value="Genomic_DNA"/>
</dbReference>
<evidence type="ECO:0000313" key="3">
    <source>
        <dbReference type="Proteomes" id="UP000005238"/>
    </source>
</evidence>
<dbReference type="VEuPathDB" id="FungiDB:KRP23_12559"/>
<proteinExistence type="predicted"/>
<keyword evidence="1" id="KW-0732">Signal</keyword>
<dbReference type="eggNOG" id="ENOG502S1VA">
    <property type="taxonomic scope" value="Eukaryota"/>
</dbReference>